<evidence type="ECO:0000313" key="2">
    <source>
        <dbReference type="Proteomes" id="UP000199159"/>
    </source>
</evidence>
<protein>
    <submittedName>
        <fullName evidence="1">Uncharacterized protein</fullName>
    </submittedName>
</protein>
<evidence type="ECO:0000313" key="1">
    <source>
        <dbReference type="EMBL" id="SDP79956.1"/>
    </source>
</evidence>
<name>A0A1H0VPF3_9BACI</name>
<reference evidence="2" key="1">
    <citation type="submission" date="2016-10" db="EMBL/GenBank/DDBJ databases">
        <authorList>
            <person name="Varghese N."/>
            <person name="Submissions S."/>
        </authorList>
    </citation>
    <scope>NUCLEOTIDE SEQUENCE [LARGE SCALE GENOMIC DNA]</scope>
    <source>
        <strain evidence="2">IBRC-M10078</strain>
    </source>
</reference>
<proteinExistence type="predicted"/>
<dbReference type="STRING" id="930152.SAMN05216565_10798"/>
<gene>
    <name evidence="1" type="ORF">SAMN05216565_10798</name>
</gene>
<accession>A0A1H0VPF3</accession>
<sequence length="80" mass="9410">MYDKSLFVLGKVIDDLRAIPDYNDQVLKVIRSEYVKKNINLRCYEHLVNLLTCSNLRANEMKRDINDYIDRNFQKGGVSI</sequence>
<dbReference type="OrthoDB" id="5366068at2"/>
<dbReference type="AlphaFoldDB" id="A0A1H0VPF3"/>
<organism evidence="1 2">
    <name type="scientific">Litchfieldia salsa</name>
    <dbReference type="NCBI Taxonomy" id="930152"/>
    <lineage>
        <taxon>Bacteria</taxon>
        <taxon>Bacillati</taxon>
        <taxon>Bacillota</taxon>
        <taxon>Bacilli</taxon>
        <taxon>Bacillales</taxon>
        <taxon>Bacillaceae</taxon>
        <taxon>Litchfieldia</taxon>
    </lineage>
</organism>
<dbReference type="RefSeq" id="WP_090855755.1">
    <property type="nucleotide sequence ID" value="NZ_FNJU01000007.1"/>
</dbReference>
<keyword evidence="2" id="KW-1185">Reference proteome</keyword>
<dbReference type="Proteomes" id="UP000199159">
    <property type="component" value="Unassembled WGS sequence"/>
</dbReference>
<dbReference type="EMBL" id="FNJU01000007">
    <property type="protein sequence ID" value="SDP79956.1"/>
    <property type="molecule type" value="Genomic_DNA"/>
</dbReference>